<keyword evidence="3" id="KW-1185">Reference proteome</keyword>
<dbReference type="InterPro" id="IPR005114">
    <property type="entry name" value="Helicase_assoc"/>
</dbReference>
<protein>
    <recommendedName>
        <fullName evidence="1">Helicase-associated domain-containing protein</fullName>
    </recommendedName>
</protein>
<dbReference type="EMBL" id="JAENGY010000084">
    <property type="protein sequence ID" value="KAG6974629.1"/>
    <property type="molecule type" value="Genomic_DNA"/>
</dbReference>
<dbReference type="PANTHER" id="PTHR37066:SF1">
    <property type="entry name" value="LNS2_PITP DOMAIN-CONTAINING PROTEIN"/>
    <property type="match status" value="1"/>
</dbReference>
<comment type="caution">
    <text evidence="2">The sequence shown here is derived from an EMBL/GenBank/DDBJ whole genome shotgun (WGS) entry which is preliminary data.</text>
</comment>
<gene>
    <name evidence="2" type="ORF">JG688_00002950</name>
</gene>
<accession>A0A8J5ITX7</accession>
<dbReference type="Pfam" id="PF03457">
    <property type="entry name" value="HA"/>
    <property type="match status" value="1"/>
</dbReference>
<reference evidence="2" key="1">
    <citation type="submission" date="2021-01" db="EMBL/GenBank/DDBJ databases">
        <title>Phytophthora aleatoria, a newly-described species from Pinus radiata is distinct from Phytophthora cactorum isolates based on comparative genomics.</title>
        <authorList>
            <person name="Mcdougal R."/>
            <person name="Panda P."/>
            <person name="Williams N."/>
            <person name="Studholme D.J."/>
        </authorList>
    </citation>
    <scope>NUCLEOTIDE SEQUENCE</scope>
    <source>
        <strain evidence="2">NZFS 4037</strain>
    </source>
</reference>
<organism evidence="2 3">
    <name type="scientific">Phytophthora aleatoria</name>
    <dbReference type="NCBI Taxonomy" id="2496075"/>
    <lineage>
        <taxon>Eukaryota</taxon>
        <taxon>Sar</taxon>
        <taxon>Stramenopiles</taxon>
        <taxon>Oomycota</taxon>
        <taxon>Peronosporomycetes</taxon>
        <taxon>Peronosporales</taxon>
        <taxon>Peronosporaceae</taxon>
        <taxon>Phytophthora</taxon>
    </lineage>
</organism>
<dbReference type="Proteomes" id="UP000709295">
    <property type="component" value="Unassembled WGS sequence"/>
</dbReference>
<proteinExistence type="predicted"/>
<evidence type="ECO:0000259" key="1">
    <source>
        <dbReference type="Pfam" id="PF03457"/>
    </source>
</evidence>
<dbReference type="PANTHER" id="PTHR37066">
    <property type="entry name" value="HELICASE-ASSOCIATED"/>
    <property type="match status" value="1"/>
</dbReference>
<feature type="domain" description="Helicase-associated" evidence="1">
    <location>
        <begin position="304"/>
        <end position="375"/>
    </location>
</feature>
<name>A0A8J5ITX7_9STRA</name>
<sequence>MLLVAPRRCLRVGALQLAPAPIHLVSSSTPRLQCKREGVRFFSSDPPAYGVPSVAVPFSDTVWEKTVNPALRTFLKLRNHAMVPISFVVPTDDDRWAEETRGYPLGKHAEWLRRRWRARKELPKFTVEDLKELDFAFDWSQYKWNHFVKPALRRYYELNEHTDVPQLFRIEHGDAEWPEKLWGYFLGPRVFNIRHRGDFKVQIEENAQEMAEINFCYDSTTYDRDWRERVLPSLQVFRQEFGHCDVHRSFKVPDCPPWPKGAAGILLGVTVNNIRSKGYFAEQVARDDAELKTVEFVWDHSFTEWNDRIFPALETFKRKKGHCHVMKYFVVPSTESWPEKSHGLKLGTVINNIRSYSNYFDRTARNVDRLASVGFDLQIAQLKWDRRVEPMLDTFEELHGHRNVPTDFVVPSEAPWQKSDWGIQLGKLKLKGKYM</sequence>
<evidence type="ECO:0000313" key="3">
    <source>
        <dbReference type="Proteomes" id="UP000709295"/>
    </source>
</evidence>
<evidence type="ECO:0000313" key="2">
    <source>
        <dbReference type="EMBL" id="KAG6974629.1"/>
    </source>
</evidence>
<dbReference type="AlphaFoldDB" id="A0A8J5ITX7"/>